<evidence type="ECO:0000313" key="1">
    <source>
        <dbReference type="EMBL" id="KAG0419152.1"/>
    </source>
</evidence>
<organism evidence="1 2">
    <name type="scientific">Ixodes persulcatus</name>
    <name type="common">Taiga tick</name>
    <dbReference type="NCBI Taxonomy" id="34615"/>
    <lineage>
        <taxon>Eukaryota</taxon>
        <taxon>Metazoa</taxon>
        <taxon>Ecdysozoa</taxon>
        <taxon>Arthropoda</taxon>
        <taxon>Chelicerata</taxon>
        <taxon>Arachnida</taxon>
        <taxon>Acari</taxon>
        <taxon>Parasitiformes</taxon>
        <taxon>Ixodida</taxon>
        <taxon>Ixodoidea</taxon>
        <taxon>Ixodidae</taxon>
        <taxon>Ixodinae</taxon>
        <taxon>Ixodes</taxon>
    </lineage>
</organism>
<reference evidence="1 2" key="1">
    <citation type="journal article" date="2020" name="Cell">
        <title>Large-Scale Comparative Analyses of Tick Genomes Elucidate Their Genetic Diversity and Vector Capacities.</title>
        <authorList>
            <consortium name="Tick Genome and Microbiome Consortium (TIGMIC)"/>
            <person name="Jia N."/>
            <person name="Wang J."/>
            <person name="Shi W."/>
            <person name="Du L."/>
            <person name="Sun Y."/>
            <person name="Zhan W."/>
            <person name="Jiang J.F."/>
            <person name="Wang Q."/>
            <person name="Zhang B."/>
            <person name="Ji P."/>
            <person name="Bell-Sakyi L."/>
            <person name="Cui X.M."/>
            <person name="Yuan T.T."/>
            <person name="Jiang B.G."/>
            <person name="Yang W.F."/>
            <person name="Lam T.T."/>
            <person name="Chang Q.C."/>
            <person name="Ding S.J."/>
            <person name="Wang X.J."/>
            <person name="Zhu J.G."/>
            <person name="Ruan X.D."/>
            <person name="Zhao L."/>
            <person name="Wei J.T."/>
            <person name="Ye R.Z."/>
            <person name="Que T.C."/>
            <person name="Du C.H."/>
            <person name="Zhou Y.H."/>
            <person name="Cheng J.X."/>
            <person name="Dai P.F."/>
            <person name="Guo W.B."/>
            <person name="Han X.H."/>
            <person name="Huang E.J."/>
            <person name="Li L.F."/>
            <person name="Wei W."/>
            <person name="Gao Y.C."/>
            <person name="Liu J.Z."/>
            <person name="Shao H.Z."/>
            <person name="Wang X."/>
            <person name="Wang C.C."/>
            <person name="Yang T.C."/>
            <person name="Huo Q.B."/>
            <person name="Li W."/>
            <person name="Chen H.Y."/>
            <person name="Chen S.E."/>
            <person name="Zhou L.G."/>
            <person name="Ni X.B."/>
            <person name="Tian J.H."/>
            <person name="Sheng Y."/>
            <person name="Liu T."/>
            <person name="Pan Y.S."/>
            <person name="Xia L.Y."/>
            <person name="Li J."/>
            <person name="Zhao F."/>
            <person name="Cao W.C."/>
        </authorList>
    </citation>
    <scope>NUCLEOTIDE SEQUENCE [LARGE SCALE GENOMIC DNA]</scope>
    <source>
        <strain evidence="1">Iper-2018</strain>
    </source>
</reference>
<comment type="caution">
    <text evidence="1">The sequence shown here is derived from an EMBL/GenBank/DDBJ whole genome shotgun (WGS) entry which is preliminary data.</text>
</comment>
<name>A0AC60PG25_IXOPE</name>
<dbReference type="EMBL" id="JABSTQ010010655">
    <property type="protein sequence ID" value="KAG0419152.1"/>
    <property type="molecule type" value="Genomic_DNA"/>
</dbReference>
<gene>
    <name evidence="1" type="ORF">HPB47_004324</name>
</gene>
<accession>A0AC60PG25</accession>
<proteinExistence type="predicted"/>
<sequence length="215" mass="24470">MRKQCKKACCNVCRIFGHEEDNSVQAYAAKTKPASFDEDFENLMDQDEMEEIISEPAATAQDPQTSERPKPVLTAKPFEQNNEDKVIERTPAGGREPTSGQVNRKSRVSRERLRRPKFRWSPAKVRLNQTMQWKLKVAKHTGRQAGRKALRSGQTIHQRPASEQRFQLVTSKSWKKTEGRQPPLRLMEVGASASEDFALHKGSTAEQCAHQLSRL</sequence>
<keyword evidence="2" id="KW-1185">Reference proteome</keyword>
<protein>
    <submittedName>
        <fullName evidence="1">Uncharacterized protein</fullName>
    </submittedName>
</protein>
<evidence type="ECO:0000313" key="2">
    <source>
        <dbReference type="Proteomes" id="UP000805193"/>
    </source>
</evidence>
<dbReference type="Proteomes" id="UP000805193">
    <property type="component" value="Unassembled WGS sequence"/>
</dbReference>